<sequence length="460" mass="50582">MGNLTSGNTGPLAPKVAKTIFVTDDGSVGISYDYAQQYVKHMPFEVELPVVTPRHIALIKANWSAITVGTSAFDPAKHGSPDKFFHRTFYSLFFAVLPTARNIFRSSMNVQGKSLASIIKVLTGVANVHTIGERMQALAMRHLKYGCAKSDYTAMGVTLFKTLEIVSGDEWSWQVKEAYLTAYCFLFYLMLPVLINHEPDPIPDDLPATVIAVDVFGSVRRVTLSYNFPLRFLPGEGVVLGIPEANGTETRKYFPIASFSPKATHTLDILVDQASSAWLGSRAIGATCNLYYVESNICIDVEDVEALPEAPLFVSYGAGCAPFMAMIQALHSVQNLYRGNVVALQCGSSFDEAAALARGYGDLSRWPNCTVQYDMNVTPDLLANMVPQLSHRTMYVCGPPEFVSMAEKAFVVAGGRRSRVRVYTYDSSKLRVQDEIVKRGLIPAFEVSRTVPRRTYSASA</sequence>
<proteinExistence type="predicted"/>
<dbReference type="EMBL" id="VJMJ01000269">
    <property type="protein sequence ID" value="KAF0724510.1"/>
    <property type="molecule type" value="Genomic_DNA"/>
</dbReference>
<evidence type="ECO:0000313" key="2">
    <source>
        <dbReference type="Proteomes" id="UP000481153"/>
    </source>
</evidence>
<dbReference type="SUPFAM" id="SSF46458">
    <property type="entry name" value="Globin-like"/>
    <property type="match status" value="1"/>
</dbReference>
<dbReference type="GO" id="GO:0020037">
    <property type="term" value="F:heme binding"/>
    <property type="evidence" value="ECO:0007669"/>
    <property type="project" value="InterPro"/>
</dbReference>
<evidence type="ECO:0000313" key="1">
    <source>
        <dbReference type="EMBL" id="KAF0724510.1"/>
    </source>
</evidence>
<dbReference type="InterPro" id="IPR039261">
    <property type="entry name" value="FNR_nucleotide-bd"/>
</dbReference>
<dbReference type="SUPFAM" id="SSF52343">
    <property type="entry name" value="Ferredoxin reductase-like, C-terminal NADP-linked domain"/>
    <property type="match status" value="1"/>
</dbReference>
<dbReference type="AlphaFoldDB" id="A0A6G0WC56"/>
<name>A0A6G0WC56_9STRA</name>
<accession>A0A6G0WC56</accession>
<dbReference type="InterPro" id="IPR050415">
    <property type="entry name" value="MRET"/>
</dbReference>
<dbReference type="PANTHER" id="PTHR47354">
    <property type="entry name" value="NADH OXIDOREDUCTASE HCR"/>
    <property type="match status" value="1"/>
</dbReference>
<comment type="caution">
    <text evidence="1">The sequence shown here is derived from an EMBL/GenBank/DDBJ whole genome shotgun (WGS) entry which is preliminary data.</text>
</comment>
<dbReference type="PANTHER" id="PTHR47354:SF5">
    <property type="entry name" value="PROTEIN RFBI"/>
    <property type="match status" value="1"/>
</dbReference>
<evidence type="ECO:0008006" key="3">
    <source>
        <dbReference type="Google" id="ProtNLM"/>
    </source>
</evidence>
<protein>
    <recommendedName>
        <fullName evidence="3">Nitric oxide dioxygenase</fullName>
    </recommendedName>
</protein>
<keyword evidence="2" id="KW-1185">Reference proteome</keyword>
<dbReference type="Proteomes" id="UP000481153">
    <property type="component" value="Unassembled WGS sequence"/>
</dbReference>
<dbReference type="GO" id="GO:0016491">
    <property type="term" value="F:oxidoreductase activity"/>
    <property type="evidence" value="ECO:0007669"/>
    <property type="project" value="TreeGrafter"/>
</dbReference>
<dbReference type="Gene3D" id="3.40.50.80">
    <property type="entry name" value="Nucleotide-binding domain of ferredoxin-NADP reductase (FNR) module"/>
    <property type="match status" value="1"/>
</dbReference>
<gene>
    <name evidence="1" type="ORF">Ae201684_016804</name>
</gene>
<dbReference type="InterPro" id="IPR009050">
    <property type="entry name" value="Globin-like_sf"/>
</dbReference>
<reference evidence="1 2" key="1">
    <citation type="submission" date="2019-07" db="EMBL/GenBank/DDBJ databases">
        <title>Genomics analysis of Aphanomyces spp. identifies a new class of oomycete effector associated with host adaptation.</title>
        <authorList>
            <person name="Gaulin E."/>
        </authorList>
    </citation>
    <scope>NUCLEOTIDE SEQUENCE [LARGE SCALE GENOMIC DNA]</scope>
    <source>
        <strain evidence="1 2">ATCC 201684</strain>
    </source>
</reference>
<dbReference type="Gene3D" id="1.10.490.10">
    <property type="entry name" value="Globins"/>
    <property type="match status" value="1"/>
</dbReference>
<dbReference type="GO" id="GO:0019825">
    <property type="term" value="F:oxygen binding"/>
    <property type="evidence" value="ECO:0007669"/>
    <property type="project" value="InterPro"/>
</dbReference>
<dbReference type="VEuPathDB" id="FungiDB:AeMF1_018624"/>
<dbReference type="InterPro" id="IPR012292">
    <property type="entry name" value="Globin/Proto"/>
</dbReference>
<organism evidence="1 2">
    <name type="scientific">Aphanomyces euteiches</name>
    <dbReference type="NCBI Taxonomy" id="100861"/>
    <lineage>
        <taxon>Eukaryota</taxon>
        <taxon>Sar</taxon>
        <taxon>Stramenopiles</taxon>
        <taxon>Oomycota</taxon>
        <taxon>Saprolegniomycetes</taxon>
        <taxon>Saprolegniales</taxon>
        <taxon>Verrucalvaceae</taxon>
        <taxon>Aphanomyces</taxon>
    </lineage>
</organism>